<dbReference type="InterPro" id="IPR011761">
    <property type="entry name" value="ATP-grasp"/>
</dbReference>
<dbReference type="Proteomes" id="UP000515472">
    <property type="component" value="Chromosome"/>
</dbReference>
<dbReference type="GO" id="GO:0046872">
    <property type="term" value="F:metal ion binding"/>
    <property type="evidence" value="ECO:0007669"/>
    <property type="project" value="InterPro"/>
</dbReference>
<dbReference type="PANTHER" id="PTHR21621:SF0">
    <property type="entry name" value="BETA-CITRYLGLUTAMATE SYNTHASE B-RELATED"/>
    <property type="match status" value="1"/>
</dbReference>
<evidence type="ECO:0000259" key="2">
    <source>
        <dbReference type="PROSITE" id="PS50975"/>
    </source>
</evidence>
<dbReference type="GO" id="GO:0005524">
    <property type="term" value="F:ATP binding"/>
    <property type="evidence" value="ECO:0007669"/>
    <property type="project" value="UniProtKB-UniRule"/>
</dbReference>
<dbReference type="GO" id="GO:0009432">
    <property type="term" value="P:SOS response"/>
    <property type="evidence" value="ECO:0007669"/>
    <property type="project" value="TreeGrafter"/>
</dbReference>
<keyword evidence="1" id="KW-0067">ATP-binding</keyword>
<dbReference type="GO" id="GO:0005737">
    <property type="term" value="C:cytoplasm"/>
    <property type="evidence" value="ECO:0007669"/>
    <property type="project" value="TreeGrafter"/>
</dbReference>
<keyword evidence="1" id="KW-0547">Nucleotide-binding</keyword>
<feature type="domain" description="ATP-grasp" evidence="2">
    <location>
        <begin position="130"/>
        <end position="382"/>
    </location>
</feature>
<dbReference type="PROSITE" id="PS50975">
    <property type="entry name" value="ATP_GRASP"/>
    <property type="match status" value="1"/>
</dbReference>
<dbReference type="PANTHER" id="PTHR21621">
    <property type="entry name" value="RIBOSOMAL PROTEIN S6 MODIFICATION PROTEIN"/>
    <property type="match status" value="1"/>
</dbReference>
<dbReference type="SUPFAM" id="SSF56059">
    <property type="entry name" value="Glutathione synthetase ATP-binding domain-like"/>
    <property type="match status" value="1"/>
</dbReference>
<organism evidence="3 4">
    <name type="scientific">Citrifermentans bremense</name>
    <dbReference type="NCBI Taxonomy" id="60035"/>
    <lineage>
        <taxon>Bacteria</taxon>
        <taxon>Pseudomonadati</taxon>
        <taxon>Thermodesulfobacteriota</taxon>
        <taxon>Desulfuromonadia</taxon>
        <taxon>Geobacterales</taxon>
        <taxon>Geobacteraceae</taxon>
        <taxon>Citrifermentans</taxon>
    </lineage>
</organism>
<dbReference type="Pfam" id="PF14397">
    <property type="entry name" value="ATPgrasp_ST"/>
    <property type="match status" value="1"/>
</dbReference>
<dbReference type="RefSeq" id="WP_185242501.1">
    <property type="nucleotide sequence ID" value="NZ_AP023213.1"/>
</dbReference>
<protein>
    <recommendedName>
        <fullName evidence="2">ATP-grasp domain-containing protein</fullName>
    </recommendedName>
</protein>
<evidence type="ECO:0000313" key="3">
    <source>
        <dbReference type="EMBL" id="BCO11428.1"/>
    </source>
</evidence>
<dbReference type="GO" id="GO:0018169">
    <property type="term" value="F:ribosomal S6-glutamic acid ligase activity"/>
    <property type="evidence" value="ECO:0007669"/>
    <property type="project" value="TreeGrafter"/>
</dbReference>
<gene>
    <name evidence="3" type="ORF">GEOBRER4_n2474</name>
</gene>
<proteinExistence type="predicted"/>
<evidence type="ECO:0000256" key="1">
    <source>
        <dbReference type="PROSITE-ProRule" id="PRU00409"/>
    </source>
</evidence>
<dbReference type="InterPro" id="IPR039523">
    <property type="entry name" value="RimK-rel_E_lig_ATP-grasp"/>
</dbReference>
<accession>A0A7R7IYU8</accession>
<reference evidence="3 4" key="1">
    <citation type="submission" date="2020-06" db="EMBL/GenBank/DDBJ databases">
        <title>Interaction of electrochemicaly active bacteria, Geobacter bremensis R4 on different carbon anode.</title>
        <authorList>
            <person name="Meng L."/>
            <person name="Yoshida N."/>
        </authorList>
    </citation>
    <scope>NUCLEOTIDE SEQUENCE [LARGE SCALE GENOMIC DNA]</scope>
    <source>
        <strain evidence="3 4">R4</strain>
    </source>
</reference>
<sequence>MKLKDDGTKNSFEKAYDFLVAFVDRTTDLTVLCVRRIIRFIALPYCFTYEINWKNCSRNKLHVACDFLYIFFKLKYYPNNYSCCRLWTKSKSLWPYYYGSNYDPYQRWRFQRNIYKKENIVIFENKIICYELCKNSEFPIPRQYGVIYPQEAYRDRIRLFMKESDGGKIIIKVYDGMGGKGIVVAYRDGHEVFVKRKSVVCTLDEFELNHPAIVQDYVRQHPSLEAYSPSCNTVRVVTLLKRDCSDVLIIGAFIRFGVGASDIDNLSSGGIAAGVDVASGGVFDTAVDYAGNVYSQHPVSTLCFKGLSIPYWEQLVVLSKKIQWQFPFHKLLGLDICITDSGPVLIEINSEPDMVALEMTYGPILLREEVYNEFKSYDLLLNEPSRNLKFCTN</sequence>
<dbReference type="AlphaFoldDB" id="A0A7R7IYU8"/>
<dbReference type="EMBL" id="AP023213">
    <property type="protein sequence ID" value="BCO11428.1"/>
    <property type="molecule type" value="Genomic_DNA"/>
</dbReference>
<evidence type="ECO:0000313" key="4">
    <source>
        <dbReference type="Proteomes" id="UP000515472"/>
    </source>
</evidence>
<name>A0A7R7IYU8_9BACT</name>
<keyword evidence="4" id="KW-1185">Reference proteome</keyword>